<dbReference type="EMBL" id="KV784363">
    <property type="protein sequence ID" value="OEU13084.1"/>
    <property type="molecule type" value="Genomic_DNA"/>
</dbReference>
<gene>
    <name evidence="7" type="ORF">FRACYDRAFT_143466</name>
</gene>
<sequence length="198" mass="22195">KSAYHWYLKSCTDKPFLTKGITSGIIAAIGDVIAQILEATSKASAIGSGGGGGGIQLNPRRIGAFFLCNALFTGPYVHIWYKFLNIVGQKTEKRYNVSKLKNTILQVGLDQTLGVLVFFPLYIFVYDIFDSLLTSYCLPSWNDATEKCMKHVWGIILTQYRIFPISNMINFGVVPFELQVLWTNAVSLFWNIYLCSVL</sequence>
<comment type="similarity">
    <text evidence="2 6">Belongs to the peroxisomal membrane protein PXMP2/4 family.</text>
</comment>
<feature type="transmembrane region" description="Helical" evidence="6">
    <location>
        <begin position="62"/>
        <end position="83"/>
    </location>
</feature>
<dbReference type="Pfam" id="PF04117">
    <property type="entry name" value="Mpv17_PMP22"/>
    <property type="match status" value="1"/>
</dbReference>
<reference evidence="7 8" key="1">
    <citation type="submission" date="2016-09" db="EMBL/GenBank/DDBJ databases">
        <title>Extensive genetic diversity and differential bi-allelic expression allows diatom success in the polar Southern Ocean.</title>
        <authorList>
            <consortium name="DOE Joint Genome Institute"/>
            <person name="Mock T."/>
            <person name="Otillar R.P."/>
            <person name="Strauss J."/>
            <person name="Dupont C."/>
            <person name="Frickenhaus S."/>
            <person name="Maumus F."/>
            <person name="Mcmullan M."/>
            <person name="Sanges R."/>
            <person name="Schmutz J."/>
            <person name="Toseland A."/>
            <person name="Valas R."/>
            <person name="Veluchamy A."/>
            <person name="Ward B.J."/>
            <person name="Allen A."/>
            <person name="Barry K."/>
            <person name="Falciatore A."/>
            <person name="Ferrante M."/>
            <person name="Fortunato A.E."/>
            <person name="Gloeckner G."/>
            <person name="Gruber A."/>
            <person name="Hipkin R."/>
            <person name="Janech M."/>
            <person name="Kroth P."/>
            <person name="Leese F."/>
            <person name="Lindquist E."/>
            <person name="Lyon B.R."/>
            <person name="Martin J."/>
            <person name="Mayer C."/>
            <person name="Parker M."/>
            <person name="Quesneville H."/>
            <person name="Raymond J."/>
            <person name="Uhlig C."/>
            <person name="Valentin K.U."/>
            <person name="Worden A.Z."/>
            <person name="Armbrust E.V."/>
            <person name="Bowler C."/>
            <person name="Green B."/>
            <person name="Moulton V."/>
            <person name="Van Oosterhout C."/>
            <person name="Grigoriev I."/>
        </authorList>
    </citation>
    <scope>NUCLEOTIDE SEQUENCE [LARGE SCALE GENOMIC DNA]</scope>
    <source>
        <strain evidence="7 8">CCMP1102</strain>
    </source>
</reference>
<feature type="non-terminal residue" evidence="7">
    <location>
        <position position="1"/>
    </location>
</feature>
<dbReference type="InterPro" id="IPR007248">
    <property type="entry name" value="Mpv17_PMP22"/>
</dbReference>
<keyword evidence="3 6" id="KW-0812">Transmembrane</keyword>
<evidence type="ECO:0000313" key="8">
    <source>
        <dbReference type="Proteomes" id="UP000095751"/>
    </source>
</evidence>
<dbReference type="GO" id="GO:0016020">
    <property type="term" value="C:membrane"/>
    <property type="evidence" value="ECO:0007669"/>
    <property type="project" value="UniProtKB-SubCell"/>
</dbReference>
<dbReference type="GO" id="GO:0005737">
    <property type="term" value="C:cytoplasm"/>
    <property type="evidence" value="ECO:0007669"/>
    <property type="project" value="TreeGrafter"/>
</dbReference>
<dbReference type="AlphaFoldDB" id="A0A1E7F4N2"/>
<comment type="subcellular location">
    <subcellularLocation>
        <location evidence="1">Membrane</location>
        <topology evidence="1">Multi-pass membrane protein</topology>
    </subcellularLocation>
</comment>
<dbReference type="PANTHER" id="PTHR11266:SF17">
    <property type="entry name" value="PROTEIN MPV17"/>
    <property type="match status" value="1"/>
</dbReference>
<keyword evidence="5 6" id="KW-0472">Membrane</keyword>
<protein>
    <submittedName>
        <fullName evidence="7">Uncharacterized protein</fullName>
    </submittedName>
</protein>
<evidence type="ECO:0000256" key="6">
    <source>
        <dbReference type="RuleBase" id="RU363053"/>
    </source>
</evidence>
<keyword evidence="8" id="KW-1185">Reference proteome</keyword>
<name>A0A1E7F4N2_9STRA</name>
<organism evidence="7 8">
    <name type="scientific">Fragilariopsis cylindrus CCMP1102</name>
    <dbReference type="NCBI Taxonomy" id="635003"/>
    <lineage>
        <taxon>Eukaryota</taxon>
        <taxon>Sar</taxon>
        <taxon>Stramenopiles</taxon>
        <taxon>Ochrophyta</taxon>
        <taxon>Bacillariophyta</taxon>
        <taxon>Bacillariophyceae</taxon>
        <taxon>Bacillariophycidae</taxon>
        <taxon>Bacillariales</taxon>
        <taxon>Bacillariaceae</taxon>
        <taxon>Fragilariopsis</taxon>
    </lineage>
</organism>
<evidence type="ECO:0000256" key="4">
    <source>
        <dbReference type="ARBA" id="ARBA00022989"/>
    </source>
</evidence>
<dbReference type="Proteomes" id="UP000095751">
    <property type="component" value="Unassembled WGS sequence"/>
</dbReference>
<accession>A0A1E7F4N2</accession>
<dbReference type="KEGG" id="fcy:FRACYDRAFT_143466"/>
<evidence type="ECO:0000256" key="2">
    <source>
        <dbReference type="ARBA" id="ARBA00006824"/>
    </source>
</evidence>
<keyword evidence="4 6" id="KW-1133">Transmembrane helix</keyword>
<dbReference type="InParanoid" id="A0A1E7F4N2"/>
<evidence type="ECO:0000256" key="3">
    <source>
        <dbReference type="ARBA" id="ARBA00022692"/>
    </source>
</evidence>
<dbReference type="PANTHER" id="PTHR11266">
    <property type="entry name" value="PEROXISOMAL MEMBRANE PROTEIN 2, PXMP2 MPV17"/>
    <property type="match status" value="1"/>
</dbReference>
<dbReference type="OrthoDB" id="430207at2759"/>
<feature type="transmembrane region" description="Helical" evidence="6">
    <location>
        <begin position="104"/>
        <end position="125"/>
    </location>
</feature>
<feature type="non-terminal residue" evidence="7">
    <location>
        <position position="198"/>
    </location>
</feature>
<proteinExistence type="inferred from homology"/>
<evidence type="ECO:0000256" key="1">
    <source>
        <dbReference type="ARBA" id="ARBA00004141"/>
    </source>
</evidence>
<evidence type="ECO:0000313" key="7">
    <source>
        <dbReference type="EMBL" id="OEU13084.1"/>
    </source>
</evidence>
<evidence type="ECO:0000256" key="5">
    <source>
        <dbReference type="ARBA" id="ARBA00023136"/>
    </source>
</evidence>